<evidence type="ECO:0000256" key="7">
    <source>
        <dbReference type="RuleBase" id="RU000538"/>
    </source>
</evidence>
<proteinExistence type="inferred from homology"/>
<evidence type="ECO:0000259" key="9">
    <source>
        <dbReference type="SMART" id="SM00738"/>
    </source>
</evidence>
<dbReference type="EMBL" id="CP097095">
    <property type="protein sequence ID" value="UQF80124.1"/>
    <property type="molecule type" value="Genomic_DNA"/>
</dbReference>
<dbReference type="Proteomes" id="UP000830236">
    <property type="component" value="Chromosome"/>
</dbReference>
<dbReference type="Pfam" id="PF02357">
    <property type="entry name" value="NusG"/>
    <property type="match status" value="1"/>
</dbReference>
<dbReference type="InterPro" id="IPR014722">
    <property type="entry name" value="Rib_uL2_dom2"/>
</dbReference>
<evidence type="ECO:0000256" key="8">
    <source>
        <dbReference type="SAM" id="MobiDB-lite"/>
    </source>
</evidence>
<dbReference type="HAMAP" id="MF_00948">
    <property type="entry name" value="NusG"/>
    <property type="match status" value="1"/>
</dbReference>
<keyword evidence="2 5" id="KW-0889">Transcription antitermination</keyword>
<dbReference type="InterPro" id="IPR043425">
    <property type="entry name" value="NusG-like"/>
</dbReference>
<dbReference type="PANTHER" id="PTHR30265">
    <property type="entry name" value="RHO-INTERACTING TRANSCRIPTION TERMINATION FACTOR NUSG"/>
    <property type="match status" value="1"/>
</dbReference>
<feature type="compositionally biased region" description="Acidic residues" evidence="8">
    <location>
        <begin position="1"/>
        <end position="27"/>
    </location>
</feature>
<gene>
    <name evidence="5 10" type="primary">nusG</name>
    <name evidence="10" type="ORF">M3I41_02265</name>
</gene>
<keyword evidence="4 5" id="KW-0804">Transcription</keyword>
<evidence type="ECO:0000256" key="4">
    <source>
        <dbReference type="ARBA" id="ARBA00023163"/>
    </source>
</evidence>
<dbReference type="CDD" id="cd06091">
    <property type="entry name" value="KOW_NusG"/>
    <property type="match status" value="1"/>
</dbReference>
<evidence type="ECO:0000256" key="3">
    <source>
        <dbReference type="ARBA" id="ARBA00023015"/>
    </source>
</evidence>
<dbReference type="SUPFAM" id="SSF82679">
    <property type="entry name" value="N-utilization substance G protein NusG, N-terminal domain"/>
    <property type="match status" value="1"/>
</dbReference>
<comment type="function">
    <text evidence="5 7">Participates in transcription elongation, termination and antitermination.</text>
</comment>
<evidence type="ECO:0000256" key="6">
    <source>
        <dbReference type="NCBIfam" id="TIGR00922"/>
    </source>
</evidence>
<dbReference type="FunFam" id="2.30.30.30:FF:000002">
    <property type="entry name" value="Transcription termination/antitermination factor NusG"/>
    <property type="match status" value="1"/>
</dbReference>
<dbReference type="InterPro" id="IPR047050">
    <property type="entry name" value="NGN"/>
</dbReference>
<reference evidence="10" key="1">
    <citation type="submission" date="2022-05" db="EMBL/GenBank/DDBJ databases">
        <title>Using nanopore sequencing to obtain complete genomes from saliva samples.</title>
        <authorList>
            <person name="Baker J.L."/>
        </authorList>
    </citation>
    <scope>NUCLEOTIDE SEQUENCE</scope>
    <source>
        <strain evidence="10">JCVI-JB-Ag32</strain>
    </source>
</reference>
<dbReference type="Gene3D" id="2.30.30.30">
    <property type="match status" value="1"/>
</dbReference>
<dbReference type="Gene3D" id="3.30.70.940">
    <property type="entry name" value="NusG, N-terminal domain"/>
    <property type="match status" value="1"/>
</dbReference>
<dbReference type="KEGG" id="agh:M3I41_02265"/>
<feature type="region of interest" description="Disordered" evidence="8">
    <location>
        <begin position="1"/>
        <end position="40"/>
    </location>
</feature>
<dbReference type="SUPFAM" id="SSF50104">
    <property type="entry name" value="Translation proteins SH3-like domain"/>
    <property type="match status" value="1"/>
</dbReference>
<evidence type="ECO:0000256" key="1">
    <source>
        <dbReference type="ARBA" id="ARBA00022472"/>
    </source>
</evidence>
<dbReference type="AlphaFoldDB" id="A0A9E7AK50"/>
<dbReference type="InterPro" id="IPR036735">
    <property type="entry name" value="NGN_dom_sf"/>
</dbReference>
<dbReference type="PRINTS" id="PR00338">
    <property type="entry name" value="NUSGTNSCPFCT"/>
</dbReference>
<accession>A0A9E7AK50</accession>
<keyword evidence="3 5" id="KW-0805">Transcription regulation</keyword>
<dbReference type="SMART" id="SM00738">
    <property type="entry name" value="NGN"/>
    <property type="match status" value="1"/>
</dbReference>
<dbReference type="GO" id="GO:0032784">
    <property type="term" value="P:regulation of DNA-templated transcription elongation"/>
    <property type="evidence" value="ECO:0007669"/>
    <property type="project" value="InterPro"/>
</dbReference>
<name>A0A9E7AK50_9ACTO</name>
<protein>
    <recommendedName>
        <fullName evidence="5 6">Transcription termination/antitermination protein NusG</fullName>
    </recommendedName>
</protein>
<dbReference type="GO" id="GO:0006353">
    <property type="term" value="P:DNA-templated transcription termination"/>
    <property type="evidence" value="ECO:0007669"/>
    <property type="project" value="UniProtKB-UniRule"/>
</dbReference>
<feature type="domain" description="NusG-like N-terminal" evidence="9">
    <location>
        <begin position="57"/>
        <end position="171"/>
    </location>
</feature>
<keyword evidence="1 5" id="KW-0806">Transcription termination</keyword>
<dbReference type="PANTHER" id="PTHR30265:SF2">
    <property type="entry name" value="TRANSCRIPTION TERMINATION_ANTITERMINATION PROTEIN NUSG"/>
    <property type="match status" value="1"/>
</dbReference>
<dbReference type="NCBIfam" id="TIGR00922">
    <property type="entry name" value="nusG"/>
    <property type="match status" value="1"/>
</dbReference>
<dbReference type="InterPro" id="IPR008991">
    <property type="entry name" value="Translation_prot_SH3-like_sf"/>
</dbReference>
<sequence length="258" mass="28350">MSIEQEADDFAAEESANDVVEVAEDVQEATPADAQSAEPPVVVDPVQEFRKKMSSLPGLWYVLHTYSGYERRVAADVLARAENFEIEDYVFDAVVPMETVIEVKANNKKKEVTRVRLPGYVFVRLDLDDPDTSDRVWRTMKDTPAVTGFVGNRYNPVPLTFEEAVKQLGPTEAEIAAQVAAAQAKPESGEGSTMVENGRVYEVGFEVGESVIVTDGPFESLPATISEISPETQKLQVLISLFGRDTPAELSFSQVSKI</sequence>
<comment type="similarity">
    <text evidence="5 7">Belongs to the NusG family.</text>
</comment>
<dbReference type="GO" id="GO:0031564">
    <property type="term" value="P:transcription antitermination"/>
    <property type="evidence" value="ECO:0007669"/>
    <property type="project" value="UniProtKB-UniRule"/>
</dbReference>
<evidence type="ECO:0000256" key="2">
    <source>
        <dbReference type="ARBA" id="ARBA00022814"/>
    </source>
</evidence>
<dbReference type="CDD" id="cd09891">
    <property type="entry name" value="NGN_Bact_1"/>
    <property type="match status" value="1"/>
</dbReference>
<evidence type="ECO:0000313" key="11">
    <source>
        <dbReference type="Proteomes" id="UP000830236"/>
    </source>
</evidence>
<evidence type="ECO:0000313" key="10">
    <source>
        <dbReference type="EMBL" id="UQF80124.1"/>
    </source>
</evidence>
<organism evidence="10 11">
    <name type="scientific">Actinomyces graevenitzii</name>
    <dbReference type="NCBI Taxonomy" id="55565"/>
    <lineage>
        <taxon>Bacteria</taxon>
        <taxon>Bacillati</taxon>
        <taxon>Actinomycetota</taxon>
        <taxon>Actinomycetes</taxon>
        <taxon>Actinomycetales</taxon>
        <taxon>Actinomycetaceae</taxon>
        <taxon>Actinomyces</taxon>
    </lineage>
</organism>
<dbReference type="GO" id="GO:0005829">
    <property type="term" value="C:cytosol"/>
    <property type="evidence" value="ECO:0007669"/>
    <property type="project" value="TreeGrafter"/>
</dbReference>
<dbReference type="InterPro" id="IPR001062">
    <property type="entry name" value="Transcrpt_antiterm_NusG"/>
</dbReference>
<dbReference type="GO" id="GO:0006354">
    <property type="term" value="P:DNA-templated transcription elongation"/>
    <property type="evidence" value="ECO:0007669"/>
    <property type="project" value="UniProtKB-UniRule"/>
</dbReference>
<dbReference type="InterPro" id="IPR006645">
    <property type="entry name" value="NGN-like_dom"/>
</dbReference>
<evidence type="ECO:0000256" key="5">
    <source>
        <dbReference type="HAMAP-Rule" id="MF_00948"/>
    </source>
</evidence>